<evidence type="ECO:0000256" key="1">
    <source>
        <dbReference type="SAM" id="MobiDB-lite"/>
    </source>
</evidence>
<evidence type="ECO:0000256" key="2">
    <source>
        <dbReference type="SAM" id="SignalP"/>
    </source>
</evidence>
<name>H6RN04_BLASD</name>
<dbReference type="HOGENOM" id="CLU_041027_1_0_11"/>
<dbReference type="RefSeq" id="WP_014374273.1">
    <property type="nucleotide sequence ID" value="NC_016943.1"/>
</dbReference>
<dbReference type="EMBL" id="FO117623">
    <property type="protein sequence ID" value="CCG01357.1"/>
    <property type="molecule type" value="Genomic_DNA"/>
</dbReference>
<dbReference type="STRING" id="1146883.BLASA_0382"/>
<feature type="chain" id="PRO_5003606055" description="Right handed beta helix domain-containing protein" evidence="2">
    <location>
        <begin position="36"/>
        <end position="378"/>
    </location>
</feature>
<feature type="signal peptide" evidence="2">
    <location>
        <begin position="1"/>
        <end position="35"/>
    </location>
</feature>
<evidence type="ECO:0000259" key="3">
    <source>
        <dbReference type="Pfam" id="PF13229"/>
    </source>
</evidence>
<protein>
    <recommendedName>
        <fullName evidence="3">Right handed beta helix domain-containing protein</fullName>
    </recommendedName>
</protein>
<feature type="compositionally biased region" description="Low complexity" evidence="1">
    <location>
        <begin position="36"/>
        <end position="60"/>
    </location>
</feature>
<keyword evidence="2" id="KW-0732">Signal</keyword>
<keyword evidence="5" id="KW-1185">Reference proteome</keyword>
<organism evidence="4 5">
    <name type="scientific">Blastococcus saxobsidens (strain DD2)</name>
    <dbReference type="NCBI Taxonomy" id="1146883"/>
    <lineage>
        <taxon>Bacteria</taxon>
        <taxon>Bacillati</taxon>
        <taxon>Actinomycetota</taxon>
        <taxon>Actinomycetes</taxon>
        <taxon>Geodermatophilales</taxon>
        <taxon>Geodermatophilaceae</taxon>
        <taxon>Blastococcus</taxon>
    </lineage>
</organism>
<dbReference type="InterPro" id="IPR039448">
    <property type="entry name" value="Beta_helix"/>
</dbReference>
<dbReference type="Proteomes" id="UP000007517">
    <property type="component" value="Chromosome"/>
</dbReference>
<dbReference type="InterPro" id="IPR011050">
    <property type="entry name" value="Pectin_lyase_fold/virulence"/>
</dbReference>
<proteinExistence type="predicted"/>
<dbReference type="eggNOG" id="COG3420">
    <property type="taxonomic scope" value="Bacteria"/>
</dbReference>
<reference evidence="5" key="2">
    <citation type="submission" date="2012-02" db="EMBL/GenBank/DDBJ databases">
        <title>Complete genome sequence of Blastococcus saxobsidens strain DD2.</title>
        <authorList>
            <person name="Genoscope."/>
        </authorList>
    </citation>
    <scope>NUCLEOTIDE SEQUENCE [LARGE SCALE GENOMIC DNA]</scope>
    <source>
        <strain evidence="5">DD2</strain>
    </source>
</reference>
<dbReference type="KEGG" id="bsd:BLASA_0382"/>
<dbReference type="SMART" id="SM00710">
    <property type="entry name" value="PbH1"/>
    <property type="match status" value="6"/>
</dbReference>
<evidence type="ECO:0000313" key="5">
    <source>
        <dbReference type="Proteomes" id="UP000007517"/>
    </source>
</evidence>
<reference evidence="4 5" key="1">
    <citation type="journal article" date="2012" name="J. Bacteriol.">
        <title>Genome Sequence of Blastococcus saxobsidens DD2, a Stone-Inhabiting Bacterium.</title>
        <authorList>
            <person name="Chouaia B."/>
            <person name="Crotti E."/>
            <person name="Brusetti L."/>
            <person name="Daffonchio D."/>
            <person name="Essoussi I."/>
            <person name="Nouioui I."/>
            <person name="Sbissi I."/>
            <person name="Ghodhbane-Gtari F."/>
            <person name="Gtari M."/>
            <person name="Vacherie B."/>
            <person name="Barbe V."/>
            <person name="Medigue C."/>
            <person name="Gury J."/>
            <person name="Pujic P."/>
            <person name="Normand P."/>
        </authorList>
    </citation>
    <scope>NUCLEOTIDE SEQUENCE [LARGE SCALE GENOMIC DNA]</scope>
    <source>
        <strain evidence="4 5">DD2</strain>
    </source>
</reference>
<feature type="region of interest" description="Disordered" evidence="1">
    <location>
        <begin position="36"/>
        <end position="77"/>
    </location>
</feature>
<dbReference type="InterPro" id="IPR012334">
    <property type="entry name" value="Pectin_lyas_fold"/>
</dbReference>
<dbReference type="SUPFAM" id="SSF51126">
    <property type="entry name" value="Pectin lyase-like"/>
    <property type="match status" value="1"/>
</dbReference>
<dbReference type="AlphaFoldDB" id="H6RN04"/>
<feature type="region of interest" description="Disordered" evidence="1">
    <location>
        <begin position="358"/>
        <end position="378"/>
    </location>
</feature>
<evidence type="ECO:0000313" key="4">
    <source>
        <dbReference type="EMBL" id="CCG01357.1"/>
    </source>
</evidence>
<accession>H6RN04</accession>
<dbReference type="Gene3D" id="2.160.20.10">
    <property type="entry name" value="Single-stranded right-handed beta-helix, Pectin lyase-like"/>
    <property type="match status" value="1"/>
</dbReference>
<dbReference type="InterPro" id="IPR006626">
    <property type="entry name" value="PbH1"/>
</dbReference>
<sequence>MTSTPTAATRRAATRPHRVWRHVLLPLAVALTAGACTSGSTDTTSSAPSPSAAPETSTTAPTPPPPPVEESAAGTSELPPACADVEAVEVTDADGLETALEDARPGQVIRLADGTYEGSFVATTAATPDAPILLCGSRDAVLDGGDIDGDYALHLQGASSWHLLGFTVTGGKKGVMVDAGTGHRIEDLLVTSMGDEAIHLRTNSSDNVVVGNTVRDTGLRKPKYGEGIYIGSAESNWCRQTDCEPDRSDRNLIEGNDIAGTTSEAVDIKEGTTGGVLRGNTFDGSDMVEADSWVDVKGNDWLIEGNTGQNSPVDGFQVHDVADGWGKGNVFSGNRAVGVAELGYNAAGNRALRESTTVECDNSSEGGKALSNVPCSAG</sequence>
<dbReference type="Pfam" id="PF13229">
    <property type="entry name" value="Beta_helix"/>
    <property type="match status" value="1"/>
</dbReference>
<gene>
    <name evidence="4" type="ordered locus">BLASA_0382</name>
</gene>
<feature type="domain" description="Right handed beta helix" evidence="3">
    <location>
        <begin position="152"/>
        <end position="283"/>
    </location>
</feature>
<dbReference type="OrthoDB" id="182870at2"/>